<dbReference type="Proteomes" id="UP000254866">
    <property type="component" value="Unassembled WGS sequence"/>
</dbReference>
<proteinExistence type="predicted"/>
<gene>
    <name evidence="4" type="ORF">BP5553_10003</name>
</gene>
<keyword evidence="5" id="KW-1185">Reference proteome</keyword>
<protein>
    <submittedName>
        <fullName evidence="4">Tetratricopeptide-like helical</fullName>
    </submittedName>
</protein>
<evidence type="ECO:0000259" key="3">
    <source>
        <dbReference type="Pfam" id="PF24883"/>
    </source>
</evidence>
<dbReference type="PANTHER" id="PTHR10039:SF17">
    <property type="entry name" value="FUNGAL STAND N-TERMINAL GOODBYE DOMAIN-CONTAINING PROTEIN-RELATED"/>
    <property type="match status" value="1"/>
</dbReference>
<dbReference type="Pfam" id="PF24883">
    <property type="entry name" value="NPHP3_N"/>
    <property type="match status" value="1"/>
</dbReference>
<evidence type="ECO:0000313" key="4">
    <source>
        <dbReference type="EMBL" id="RDL30658.1"/>
    </source>
</evidence>
<dbReference type="OrthoDB" id="448455at2759"/>
<feature type="domain" description="Nephrocystin 3-like N-terminal" evidence="3">
    <location>
        <begin position="268"/>
        <end position="436"/>
    </location>
</feature>
<sequence length="1450" mass="164544">MTVTVSEPLDNNLSSLWHSACKDYARDTGITLTDERFPKVQGPEDLSSQLDSEKDNFEDFRMKKRPLFHAMQMVVAPFESWGDLIAGVASAAFPPASSIMGAMLLLVRAARRVSDAFNVIIDLFHQLGNFAQRLASYNGVLLSEGMKTIIVKVLVNFLRVCAASQKLLSQGSFKARFSKWAKNMLVEDTSISSLLDDLAQLTSQEHMMVSAQSLNLTHQALRNTEELLGRDDRRNDRERLERVKAALDPVSASGQVFSSITQNRIPGSGSWVEDRIRSWWQGSHPLLWLHGGPGVGKSHLASKIITDLSNEKSSVTPAPVVASFFYKNNDVDLRSLNKALRTLAWQVAMQQSSFAVHAEEFCIKDDPENSYVVWEKLFLKYFTDAPSDIATCLVIDGIDEASTEEQEVLFSLLEKTFLAEDDMSRTLPLRVVLLSRDSVRGMFDEHSLSWIPEIEVGNNQNKDDLHQYVSQKLQTTKLFRGSPEFQEEIINNISQEAEGLWEWANLVVKSVLRCRTKEQIRKMVRTMPRGISAMLHEELQRLNRELSGLEELSGDEASDGEGTATQIDQLNVLLSFVALAQKPLTVRQLDIILELILKEEFLSLEDDIRTVYSSLFSIRANDSQDGFDENSDVVILRHSSFYDFFRTSGEPGPIHVNVDRAEANFLYVCLYALRENYTPYSERFMEGLSRYAEKFLPSHLSRANPEKAGNLQGKISALLASLFSKGQDTELFISEYKVKEFASYSFYPTCELTELGSYWLDAQDRDTANKRAEVVLSWLLPDSKQMFVDNALSSAVASDACPFTVLLSLMVSSWSQRWLEPDEIKDDDGLPAIAPAILTVYNAMATEMKESNVDGLTAKVSNVMWNYREPARVLLPAESQKLQQTPMWHARVAQALLLHQCHVPALDHFQISLDENQKTPTFSSQSLSVIHRDMARACTEMARHKEALEHSELSETLHSTLKESDDRFANDAIDDLLNKAQMKHHAKLTDDAIETAEEAWKLILKTKGEDRDTRLDLLPFFSIFLELNQPHRLRSVFDFAFTHFEEPVESKITGRPLDFESFILDCFIFRPRIMYRVLHYALAHGDQHYLDLTASALKKVDTEHDSPEELKYLFATVLFEKGRRDVAVQGWYEVASLSEVSSFKWDQSSRIRSIGHLVALCLDDADIPFCERPPLTMDGTTEFGDVYLVLASWLRDHGDITNAKDALRWCVKECISLLSDDDPSNDINAFVRLFRTFLAVTDSDEDLGAALYLIKQSTEPRRRVARNRTDAVKALDGDGQVDVSRTLENVQLTDDEDQSPDGGDEDDIDDVLFSGTVCDPLTECWSCKREIGSIHHWYFCRSCPFSTLCWRCYRQFKSDDSSKFSGICDPKHEFYYTGALLRPFERVPKGMVPLVDSDGEKRTIWVEEWKDKLAEKWETADSAYEGTLSAWCMRVLPEPQKARWATLFQT</sequence>
<dbReference type="Gene3D" id="3.40.50.300">
    <property type="entry name" value="P-loop containing nucleotide triphosphate hydrolases"/>
    <property type="match status" value="1"/>
</dbReference>
<dbReference type="PANTHER" id="PTHR10039">
    <property type="entry name" value="AMELOGENIN"/>
    <property type="match status" value="1"/>
</dbReference>
<dbReference type="InterPro" id="IPR056884">
    <property type="entry name" value="NPHP3-like_N"/>
</dbReference>
<dbReference type="SUPFAM" id="SSF52540">
    <property type="entry name" value="P-loop containing nucleoside triphosphate hydrolases"/>
    <property type="match status" value="1"/>
</dbReference>
<dbReference type="RefSeq" id="XP_031865034.1">
    <property type="nucleotide sequence ID" value="XM_032018626.1"/>
</dbReference>
<evidence type="ECO:0000256" key="1">
    <source>
        <dbReference type="ARBA" id="ARBA00022737"/>
    </source>
</evidence>
<evidence type="ECO:0000313" key="5">
    <source>
        <dbReference type="Proteomes" id="UP000254866"/>
    </source>
</evidence>
<dbReference type="InterPro" id="IPR027417">
    <property type="entry name" value="P-loop_NTPase"/>
</dbReference>
<dbReference type="EMBL" id="NPIC01000014">
    <property type="protein sequence ID" value="RDL30658.1"/>
    <property type="molecule type" value="Genomic_DNA"/>
</dbReference>
<keyword evidence="1" id="KW-0677">Repeat</keyword>
<feature type="domain" description="Fungal STAND N-terminal Goodbye" evidence="2">
    <location>
        <begin position="17"/>
        <end position="137"/>
    </location>
</feature>
<dbReference type="InterPro" id="IPR031350">
    <property type="entry name" value="Goodbye_dom"/>
</dbReference>
<dbReference type="Gene3D" id="1.25.40.10">
    <property type="entry name" value="Tetratricopeptide repeat domain"/>
    <property type="match status" value="1"/>
</dbReference>
<dbReference type="InterPro" id="IPR011990">
    <property type="entry name" value="TPR-like_helical_dom_sf"/>
</dbReference>
<dbReference type="Pfam" id="PF17109">
    <property type="entry name" value="Goodbye"/>
    <property type="match status" value="1"/>
</dbReference>
<evidence type="ECO:0000259" key="2">
    <source>
        <dbReference type="Pfam" id="PF17109"/>
    </source>
</evidence>
<dbReference type="GeneID" id="43602852"/>
<name>A0A370TA19_9HELO</name>
<accession>A0A370TA19</accession>
<comment type="caution">
    <text evidence="4">The sequence shown here is derived from an EMBL/GenBank/DDBJ whole genome shotgun (WGS) entry which is preliminary data.</text>
</comment>
<organism evidence="4 5">
    <name type="scientific">Venustampulla echinocandica</name>
    <dbReference type="NCBI Taxonomy" id="2656787"/>
    <lineage>
        <taxon>Eukaryota</taxon>
        <taxon>Fungi</taxon>
        <taxon>Dikarya</taxon>
        <taxon>Ascomycota</taxon>
        <taxon>Pezizomycotina</taxon>
        <taxon>Leotiomycetes</taxon>
        <taxon>Helotiales</taxon>
        <taxon>Pleuroascaceae</taxon>
        <taxon>Venustampulla</taxon>
    </lineage>
</organism>
<reference evidence="4 5" key="1">
    <citation type="journal article" date="2018" name="IMA Fungus">
        <title>IMA Genome-F 9: Draft genome sequence of Annulohypoxylon stygium, Aspergillus mulundensis, Berkeleyomyces basicola (syn. Thielaviopsis basicola), Ceratocystis smalleyi, two Cercospora beticola strains, Coleophoma cylindrospora, Fusarium fracticaudum, Phialophora cf. hyalina, and Morchella septimelata.</title>
        <authorList>
            <person name="Wingfield B.D."/>
            <person name="Bills G.F."/>
            <person name="Dong Y."/>
            <person name="Huang W."/>
            <person name="Nel W.J."/>
            <person name="Swalarsk-Parry B.S."/>
            <person name="Vaghefi N."/>
            <person name="Wilken P.M."/>
            <person name="An Z."/>
            <person name="de Beer Z.W."/>
            <person name="De Vos L."/>
            <person name="Chen L."/>
            <person name="Duong T.A."/>
            <person name="Gao Y."/>
            <person name="Hammerbacher A."/>
            <person name="Kikkert J.R."/>
            <person name="Li Y."/>
            <person name="Li H."/>
            <person name="Li K."/>
            <person name="Li Q."/>
            <person name="Liu X."/>
            <person name="Ma X."/>
            <person name="Naidoo K."/>
            <person name="Pethybridge S.J."/>
            <person name="Sun J."/>
            <person name="Steenkamp E.T."/>
            <person name="van der Nest M.A."/>
            <person name="van Wyk S."/>
            <person name="Wingfield M.J."/>
            <person name="Xiong C."/>
            <person name="Yue Q."/>
            <person name="Zhang X."/>
        </authorList>
    </citation>
    <scope>NUCLEOTIDE SEQUENCE [LARGE SCALE GENOMIC DNA]</scope>
    <source>
        <strain evidence="4 5">BP 5553</strain>
    </source>
</reference>